<evidence type="ECO:0000313" key="4">
    <source>
        <dbReference type="Proteomes" id="UP000187209"/>
    </source>
</evidence>
<dbReference type="GO" id="GO:0043130">
    <property type="term" value="F:ubiquitin binding"/>
    <property type="evidence" value="ECO:0007669"/>
    <property type="project" value="TreeGrafter"/>
</dbReference>
<reference evidence="3 4" key="1">
    <citation type="submission" date="2016-11" db="EMBL/GenBank/DDBJ databases">
        <title>The macronuclear genome of Stentor coeruleus: a giant cell with tiny introns.</title>
        <authorList>
            <person name="Slabodnick M."/>
            <person name="Ruby J.G."/>
            <person name="Reiff S.B."/>
            <person name="Swart E.C."/>
            <person name="Gosai S."/>
            <person name="Prabakaran S."/>
            <person name="Witkowska E."/>
            <person name="Larue G.E."/>
            <person name="Fisher S."/>
            <person name="Freeman R.M."/>
            <person name="Gunawardena J."/>
            <person name="Chu W."/>
            <person name="Stover N.A."/>
            <person name="Gregory B.D."/>
            <person name="Nowacki M."/>
            <person name="Derisi J."/>
            <person name="Roy S.W."/>
            <person name="Marshall W.F."/>
            <person name="Sood P."/>
        </authorList>
    </citation>
    <scope>NUCLEOTIDE SEQUENCE [LARGE SCALE GENOMIC DNA]</scope>
    <source>
        <strain evidence="3">WM001</strain>
    </source>
</reference>
<dbReference type="InterPro" id="IPR016135">
    <property type="entry name" value="UBQ-conjugating_enzyme/RWD"/>
</dbReference>
<sequence length="283" mass="32965">MDFDKELDMLLEFSDYNTDIVNVIKQEAIMLNRIYPELKPNRGWGKIDKHTISLIGRIPLERNGTYYMLPFGICFPTKYPNVPPLCNVIPGNMDILIASKRVLSTGAITIKLFENWNNNYDSLEVVQSCIKHFTKHPPTIDIGAEYLRESWALRREIEDLNKEKSALNLIKKEVNIANDLINVLLDSNAINELKTQQEDMENWIKANENEDFEFSNALIYSGNKEKIMAELLAEEESFEETVRKLTEAFYMKVLCSTDFIYHLKELFNAKFMLIKKREKLSHL</sequence>
<dbReference type="PROSITE" id="PS51322">
    <property type="entry name" value="UEV"/>
    <property type="match status" value="1"/>
</dbReference>
<dbReference type="PANTHER" id="PTHR23306">
    <property type="entry name" value="TUMOR SUSCEPTIBILITY GENE 101 PROTEIN-RELATED"/>
    <property type="match status" value="1"/>
</dbReference>
<feature type="domain" description="UEV" evidence="2">
    <location>
        <begin position="5"/>
        <end position="143"/>
    </location>
</feature>
<dbReference type="CDD" id="cd11685">
    <property type="entry name" value="UEV_TSG101-like"/>
    <property type="match status" value="1"/>
</dbReference>
<accession>A0A1R2B7I1</accession>
<dbReference type="InterPro" id="IPR008883">
    <property type="entry name" value="UEV_N"/>
</dbReference>
<evidence type="ECO:0000259" key="2">
    <source>
        <dbReference type="PROSITE" id="PS51322"/>
    </source>
</evidence>
<dbReference type="GO" id="GO:0000813">
    <property type="term" value="C:ESCRT I complex"/>
    <property type="evidence" value="ECO:0007669"/>
    <property type="project" value="TreeGrafter"/>
</dbReference>
<dbReference type="AlphaFoldDB" id="A0A1R2B7I1"/>
<feature type="coiled-coil region" evidence="1">
    <location>
        <begin position="190"/>
        <end position="248"/>
    </location>
</feature>
<dbReference type="SUPFAM" id="SSF54495">
    <property type="entry name" value="UBC-like"/>
    <property type="match status" value="1"/>
</dbReference>
<dbReference type="PANTHER" id="PTHR23306:SF3">
    <property type="entry name" value="TUMOR SUPPRESSOR PROTEIN 101"/>
    <property type="match status" value="1"/>
</dbReference>
<evidence type="ECO:0000256" key="1">
    <source>
        <dbReference type="SAM" id="Coils"/>
    </source>
</evidence>
<dbReference type="EMBL" id="MPUH01000886">
    <property type="protein sequence ID" value="OMJ72615.1"/>
    <property type="molecule type" value="Genomic_DNA"/>
</dbReference>
<name>A0A1R2B7I1_9CILI</name>
<organism evidence="3 4">
    <name type="scientific">Stentor coeruleus</name>
    <dbReference type="NCBI Taxonomy" id="5963"/>
    <lineage>
        <taxon>Eukaryota</taxon>
        <taxon>Sar</taxon>
        <taxon>Alveolata</taxon>
        <taxon>Ciliophora</taxon>
        <taxon>Postciliodesmatophora</taxon>
        <taxon>Heterotrichea</taxon>
        <taxon>Heterotrichida</taxon>
        <taxon>Stentoridae</taxon>
        <taxon>Stentor</taxon>
    </lineage>
</organism>
<dbReference type="InterPro" id="IPR052070">
    <property type="entry name" value="ESCRT-I_UEV_domain"/>
</dbReference>
<dbReference type="Gene3D" id="3.10.110.10">
    <property type="entry name" value="Ubiquitin Conjugating Enzyme"/>
    <property type="match status" value="1"/>
</dbReference>
<keyword evidence="1" id="KW-0175">Coiled coil</keyword>
<protein>
    <recommendedName>
        <fullName evidence="2">UEV domain-containing protein</fullName>
    </recommendedName>
</protein>
<dbReference type="GO" id="GO:0015031">
    <property type="term" value="P:protein transport"/>
    <property type="evidence" value="ECO:0007669"/>
    <property type="project" value="InterPro"/>
</dbReference>
<dbReference type="Pfam" id="PF05743">
    <property type="entry name" value="UEV"/>
    <property type="match status" value="1"/>
</dbReference>
<keyword evidence="4" id="KW-1185">Reference proteome</keyword>
<dbReference type="Proteomes" id="UP000187209">
    <property type="component" value="Unassembled WGS sequence"/>
</dbReference>
<gene>
    <name evidence="3" type="ORF">SteCoe_28889</name>
</gene>
<dbReference type="GO" id="GO:0008333">
    <property type="term" value="P:endosome to lysosome transport"/>
    <property type="evidence" value="ECO:0007669"/>
    <property type="project" value="TreeGrafter"/>
</dbReference>
<proteinExistence type="predicted"/>
<comment type="caution">
    <text evidence="3">The sequence shown here is derived from an EMBL/GenBank/DDBJ whole genome shotgun (WGS) entry which is preliminary data.</text>
</comment>
<evidence type="ECO:0000313" key="3">
    <source>
        <dbReference type="EMBL" id="OMJ72615.1"/>
    </source>
</evidence>